<dbReference type="AlphaFoldDB" id="A0AAQ3JP36"/>
<accession>A0AAQ3JP36</accession>
<name>A0AAQ3JP36_9LILI</name>
<proteinExistence type="predicted"/>
<keyword evidence="3" id="KW-1185">Reference proteome</keyword>
<evidence type="ECO:0000313" key="2">
    <source>
        <dbReference type="EMBL" id="WOK93411.1"/>
    </source>
</evidence>
<organism evidence="2 3">
    <name type="scientific">Canna indica</name>
    <name type="common">Indian-shot</name>
    <dbReference type="NCBI Taxonomy" id="4628"/>
    <lineage>
        <taxon>Eukaryota</taxon>
        <taxon>Viridiplantae</taxon>
        <taxon>Streptophyta</taxon>
        <taxon>Embryophyta</taxon>
        <taxon>Tracheophyta</taxon>
        <taxon>Spermatophyta</taxon>
        <taxon>Magnoliopsida</taxon>
        <taxon>Liliopsida</taxon>
        <taxon>Zingiberales</taxon>
        <taxon>Cannaceae</taxon>
        <taxon>Canna</taxon>
    </lineage>
</organism>
<reference evidence="2 3" key="1">
    <citation type="submission" date="2023-10" db="EMBL/GenBank/DDBJ databases">
        <title>Chromosome-scale genome assembly provides insights into flower coloration mechanisms of Canna indica.</title>
        <authorList>
            <person name="Li C."/>
        </authorList>
    </citation>
    <scope>NUCLEOTIDE SEQUENCE [LARGE SCALE GENOMIC DNA]</scope>
    <source>
        <tissue evidence="2">Flower</tissue>
    </source>
</reference>
<dbReference type="EMBL" id="CP136890">
    <property type="protein sequence ID" value="WOK93411.1"/>
    <property type="molecule type" value="Genomic_DNA"/>
</dbReference>
<evidence type="ECO:0000256" key="1">
    <source>
        <dbReference type="SAM" id="MobiDB-lite"/>
    </source>
</evidence>
<feature type="region of interest" description="Disordered" evidence="1">
    <location>
        <begin position="1"/>
        <end position="26"/>
    </location>
</feature>
<sequence>MSRCKRQISCSNNGDSDGDGAMGEPYAGDATMGDIDSYLAMGAQSTMIAPLAIMSEFVAR</sequence>
<protein>
    <submittedName>
        <fullName evidence="2">Uncharacterized protein</fullName>
    </submittedName>
</protein>
<gene>
    <name evidence="2" type="ORF">Cni_G02108</name>
</gene>
<dbReference type="Proteomes" id="UP001327560">
    <property type="component" value="Chromosome 1"/>
</dbReference>
<evidence type="ECO:0000313" key="3">
    <source>
        <dbReference type="Proteomes" id="UP001327560"/>
    </source>
</evidence>